<evidence type="ECO:0008006" key="3">
    <source>
        <dbReference type="Google" id="ProtNLM"/>
    </source>
</evidence>
<evidence type="ECO:0000313" key="2">
    <source>
        <dbReference type="Proteomes" id="UP000694723"/>
    </source>
</evidence>
<sequence length="139" mass="16408">MQKKKKKRKKERKKETCTHMFIAAVFPIAKTWKQPKCSLTDEWIKKMWYTYTMDYYSATKKNEIMPFTAPWMQLEILTPSEVSQKEKDKDHMIVLICGILNMAQMNLSTKQKQTHRHGEQTCSCQGGDGREWGGLRVWS</sequence>
<protein>
    <recommendedName>
        <fullName evidence="3">DUF1725 domain-containing protein</fullName>
    </recommendedName>
</protein>
<dbReference type="Ensembl" id="ENSSSCT00060077217.1">
    <property type="protein sequence ID" value="ENSSSCP00060033367.1"/>
    <property type="gene ID" value="ENSSSCG00060056697.1"/>
</dbReference>
<name>A0A8D1W354_PIG</name>
<evidence type="ECO:0000313" key="1">
    <source>
        <dbReference type="Ensembl" id="ENSSSCP00060033367.1"/>
    </source>
</evidence>
<accession>A0A8D1W354</accession>
<dbReference type="Proteomes" id="UP000694723">
    <property type="component" value="Unplaced"/>
</dbReference>
<proteinExistence type="predicted"/>
<organism evidence="1 2">
    <name type="scientific">Sus scrofa</name>
    <name type="common">Pig</name>
    <dbReference type="NCBI Taxonomy" id="9823"/>
    <lineage>
        <taxon>Eukaryota</taxon>
        <taxon>Metazoa</taxon>
        <taxon>Chordata</taxon>
        <taxon>Craniata</taxon>
        <taxon>Vertebrata</taxon>
        <taxon>Euteleostomi</taxon>
        <taxon>Mammalia</taxon>
        <taxon>Eutheria</taxon>
        <taxon>Laurasiatheria</taxon>
        <taxon>Artiodactyla</taxon>
        <taxon>Suina</taxon>
        <taxon>Suidae</taxon>
        <taxon>Sus</taxon>
    </lineage>
</organism>
<reference evidence="1" key="1">
    <citation type="submission" date="2025-08" db="UniProtKB">
        <authorList>
            <consortium name="Ensembl"/>
        </authorList>
    </citation>
    <scope>IDENTIFICATION</scope>
</reference>
<dbReference type="AlphaFoldDB" id="A0A8D1W354"/>